<evidence type="ECO:0000256" key="11">
    <source>
        <dbReference type="SAM" id="MobiDB-lite"/>
    </source>
</evidence>
<comment type="caution">
    <text evidence="12">The sequence shown here is derived from an EMBL/GenBank/DDBJ whole genome shotgun (WGS) entry which is preliminary data.</text>
</comment>
<evidence type="ECO:0000256" key="3">
    <source>
        <dbReference type="ARBA" id="ARBA00004922"/>
    </source>
</evidence>
<keyword evidence="5 10" id="KW-0812">Transmembrane</keyword>
<comment type="subunit">
    <text evidence="10">Component of the oligosaccharyltransferase (OST) complex.</text>
</comment>
<evidence type="ECO:0000256" key="2">
    <source>
        <dbReference type="ARBA" id="ARBA00004115"/>
    </source>
</evidence>
<dbReference type="InterPro" id="IPR007676">
    <property type="entry name" value="Ribophorin_I"/>
</dbReference>
<reference evidence="12 13" key="1">
    <citation type="submission" date="2017-07" db="EMBL/GenBank/DDBJ databases">
        <title>Genome sequence of the Sordaria macrospora wild type strain R19027.</title>
        <authorList>
            <person name="Nowrousian M."/>
            <person name="Teichert I."/>
            <person name="Kueck U."/>
        </authorList>
    </citation>
    <scope>NUCLEOTIDE SEQUENCE [LARGE SCALE GENOMIC DNA]</scope>
    <source>
        <strain evidence="12 13">R19027</strain>
        <tissue evidence="12">Mycelium</tissue>
    </source>
</reference>
<proteinExistence type="inferred from homology"/>
<comment type="similarity">
    <text evidence="4 10">Belongs to the OST1 family.</text>
</comment>
<dbReference type="GO" id="GO:0018279">
    <property type="term" value="P:protein N-linked glycosylation via asparagine"/>
    <property type="evidence" value="ECO:0007669"/>
    <property type="project" value="TreeGrafter"/>
</dbReference>
<protein>
    <recommendedName>
        <fullName evidence="10">Dolichyl-diphosphooligosaccharide--protein glycosyltransferase subunit 1</fullName>
    </recommendedName>
</protein>
<accession>A0A8S8ZKJ2</accession>
<keyword evidence="9 10" id="KW-0472">Membrane</keyword>
<evidence type="ECO:0000313" key="12">
    <source>
        <dbReference type="EMBL" id="KAA8629680.1"/>
    </source>
</evidence>
<evidence type="ECO:0000256" key="9">
    <source>
        <dbReference type="ARBA" id="ARBA00023136"/>
    </source>
</evidence>
<keyword evidence="8 10" id="KW-1133">Transmembrane helix</keyword>
<evidence type="ECO:0000256" key="8">
    <source>
        <dbReference type="ARBA" id="ARBA00022989"/>
    </source>
</evidence>
<keyword evidence="6 10" id="KW-0732">Signal</keyword>
<feature type="compositionally biased region" description="Basic residues" evidence="11">
    <location>
        <begin position="23"/>
        <end position="32"/>
    </location>
</feature>
<dbReference type="OMA" id="RYEYARE"/>
<sequence length="502" mass="56379">MKTSAVFSAVLSLLSLASTSSAHGHHHHHHKHSDSGTSSASVPPAFTPPQVFKNVNLVHIVSLEKNYVKESINVVIENIDKEAQSDYILPFTNEQLSRLGGLEVRDRKNAESGPFVVEPVEFDSFGPNQYVRVRLPTPLAPGAQQTLGITYYLLSAYKPLPATIKQEEQQFLSYSFSAYCPSVYTTSKQKTEVKFASTNIPDYTKLPGSGDVKEFPQKQGSKLVYGPFDEKPAGALEPVQVRFEFNKPVIHVSHLERDIEVSHWGGNVAFEERYDLEHRGANLSSQFNRVKWQQAQYYNPVTHALKEMKFPLRVGSADPYYTDVIGNVSTSRFRSNKREALLEIKPRYPLFGGWKYPFTIGWNSDAKNFLRKTATGGFVLNVPFLEGPKQPEGVEYEQVVVRLILPEGAENVKWTTGIPKSSISEAGVQVHKTFLDTIGRTALVIKGRNLVDDFRDRDLTVTYDYPMSAVLRKPIVVFSSAMTVFVSLWLLSLINLKFTTKK</sequence>
<dbReference type="Proteomes" id="UP000433876">
    <property type="component" value="Unassembled WGS sequence"/>
</dbReference>
<evidence type="ECO:0000256" key="5">
    <source>
        <dbReference type="ARBA" id="ARBA00022692"/>
    </source>
</evidence>
<dbReference type="GO" id="GO:0008250">
    <property type="term" value="C:oligosaccharyltransferase complex"/>
    <property type="evidence" value="ECO:0007669"/>
    <property type="project" value="UniProtKB-UniRule"/>
</dbReference>
<evidence type="ECO:0000256" key="1">
    <source>
        <dbReference type="ARBA" id="ARBA00002791"/>
    </source>
</evidence>
<name>A0A8S8ZKJ2_SORMA</name>
<organism evidence="12 13">
    <name type="scientific">Sordaria macrospora</name>
    <dbReference type="NCBI Taxonomy" id="5147"/>
    <lineage>
        <taxon>Eukaryota</taxon>
        <taxon>Fungi</taxon>
        <taxon>Dikarya</taxon>
        <taxon>Ascomycota</taxon>
        <taxon>Pezizomycotina</taxon>
        <taxon>Sordariomycetes</taxon>
        <taxon>Sordariomycetidae</taxon>
        <taxon>Sordariales</taxon>
        <taxon>Sordariaceae</taxon>
        <taxon>Sordaria</taxon>
    </lineage>
</organism>
<keyword evidence="7 10" id="KW-0256">Endoplasmic reticulum</keyword>
<comment type="function">
    <text evidence="1 10">Subunit of the oligosaccharyl transferase (OST) complex that catalyzes the initial transfer of a defined glycan (Glc(3)Man(9)GlcNAc(2) in eukaryotes) from the lipid carrier dolichol-pyrophosphate to an asparagine residue within an Asn-X-Ser/Thr consensus motif in nascent polypeptide chains, the first step in protein N-glycosylation. N-glycosylation occurs cotranslationally and the complex associates with the Sec61 complex at the channel-forming translocon complex that mediates protein translocation across the endoplasmic reticulum (ER). All subunits are required for a maximal enzyme activity.</text>
</comment>
<gene>
    <name evidence="12" type="ORF">SMACR_05819</name>
</gene>
<feature type="region of interest" description="Disordered" evidence="11">
    <location>
        <begin position="22"/>
        <end position="42"/>
    </location>
</feature>
<dbReference type="EMBL" id="NMPR01000127">
    <property type="protein sequence ID" value="KAA8629680.1"/>
    <property type="molecule type" value="Genomic_DNA"/>
</dbReference>
<evidence type="ECO:0000256" key="6">
    <source>
        <dbReference type="ARBA" id="ARBA00022729"/>
    </source>
</evidence>
<dbReference type="PANTHER" id="PTHR21049">
    <property type="entry name" value="RIBOPHORIN I"/>
    <property type="match status" value="1"/>
</dbReference>
<dbReference type="PANTHER" id="PTHR21049:SF0">
    <property type="entry name" value="DOLICHYL-DIPHOSPHOOLIGOSACCHARIDE--PROTEIN GLYCOSYLTRANSFERASE SUBUNIT 1"/>
    <property type="match status" value="1"/>
</dbReference>
<feature type="signal peptide" evidence="10">
    <location>
        <begin position="1"/>
        <end position="24"/>
    </location>
</feature>
<dbReference type="Pfam" id="PF04597">
    <property type="entry name" value="Ribophorin_I"/>
    <property type="match status" value="1"/>
</dbReference>
<feature type="chain" id="PRO_5035966396" description="Dolichyl-diphosphooligosaccharide--protein glycosyltransferase subunit 1" evidence="10">
    <location>
        <begin position="25"/>
        <end position="502"/>
    </location>
</feature>
<comment type="pathway">
    <text evidence="3 10">Protein modification; protein glycosylation.</text>
</comment>
<evidence type="ECO:0000256" key="4">
    <source>
        <dbReference type="ARBA" id="ARBA00008905"/>
    </source>
</evidence>
<dbReference type="AlphaFoldDB" id="A0A8S8ZKJ2"/>
<comment type="subcellular location">
    <subcellularLocation>
        <location evidence="2 10">Endoplasmic reticulum membrane</location>
        <topology evidence="2 10">Single-pass type I membrane protein</topology>
    </subcellularLocation>
</comment>
<feature type="transmembrane region" description="Helical" evidence="10">
    <location>
        <begin position="475"/>
        <end position="496"/>
    </location>
</feature>
<evidence type="ECO:0000256" key="10">
    <source>
        <dbReference type="RuleBase" id="RU361143"/>
    </source>
</evidence>
<evidence type="ECO:0000256" key="7">
    <source>
        <dbReference type="ARBA" id="ARBA00022824"/>
    </source>
</evidence>
<dbReference type="VEuPathDB" id="FungiDB:SMAC_05819"/>
<evidence type="ECO:0000313" key="13">
    <source>
        <dbReference type="Proteomes" id="UP000433876"/>
    </source>
</evidence>